<dbReference type="AlphaFoldDB" id="A0A6B9FT20"/>
<dbReference type="RefSeq" id="WP_158169188.1">
    <property type="nucleotide sequence ID" value="NZ_CP043538.1"/>
</dbReference>
<evidence type="ECO:0000313" key="2">
    <source>
        <dbReference type="EMBL" id="QGY05192.1"/>
    </source>
</evidence>
<dbReference type="Proteomes" id="UP000012488">
    <property type="component" value="Chromosome"/>
</dbReference>
<evidence type="ECO:0000313" key="3">
    <source>
        <dbReference type="Proteomes" id="UP000012488"/>
    </source>
</evidence>
<gene>
    <name evidence="2" type="ORF">MMSR116_27300</name>
</gene>
<reference evidence="2 3" key="2">
    <citation type="journal article" date="2013" name="Genome Announc.">
        <title>Draft Genome Sequence of Methylobacterium mesophilicum Strain SR1.6/6, Isolated from Citrus sinensis.</title>
        <authorList>
            <person name="Marinho Almeida D."/>
            <person name="Dini-Andreote F."/>
            <person name="Camargo Neves A.A."/>
            <person name="Juca Ramos R.T."/>
            <person name="Andreote F.D."/>
            <person name="Carneiro A.R."/>
            <person name="Oliveira de Souza Lima A."/>
            <person name="Caracciolo Gomes de Sa P.H."/>
            <person name="Ribeiro Barbosa M.S."/>
            <person name="Araujo W.L."/>
            <person name="Silva A."/>
        </authorList>
    </citation>
    <scope>NUCLEOTIDE SEQUENCE [LARGE SCALE GENOMIC DNA]</scope>
    <source>
        <strain evidence="2 3">SR1.6/6</strain>
    </source>
</reference>
<feature type="chain" id="PRO_5025660844" description="ImmA/IrrE family metallo-endopeptidase" evidence="1">
    <location>
        <begin position="26"/>
        <end position="285"/>
    </location>
</feature>
<feature type="signal peptide" evidence="1">
    <location>
        <begin position="1"/>
        <end position="25"/>
    </location>
</feature>
<dbReference type="KEGG" id="mmes:MMSR116_27300"/>
<name>A0A6B9FT20_9HYPH</name>
<protein>
    <recommendedName>
        <fullName evidence="4">ImmA/IrrE family metallo-endopeptidase</fullName>
    </recommendedName>
</protein>
<keyword evidence="1" id="KW-0732">Signal</keyword>
<dbReference type="EMBL" id="CP043538">
    <property type="protein sequence ID" value="QGY05192.1"/>
    <property type="molecule type" value="Genomic_DNA"/>
</dbReference>
<organism evidence="2 3">
    <name type="scientific">Methylobacterium mesophilicum SR1.6/6</name>
    <dbReference type="NCBI Taxonomy" id="908290"/>
    <lineage>
        <taxon>Bacteria</taxon>
        <taxon>Pseudomonadati</taxon>
        <taxon>Pseudomonadota</taxon>
        <taxon>Alphaproteobacteria</taxon>
        <taxon>Hyphomicrobiales</taxon>
        <taxon>Methylobacteriaceae</taxon>
        <taxon>Methylobacterium</taxon>
    </lineage>
</organism>
<dbReference type="OrthoDB" id="7956697at2"/>
<reference evidence="2 3" key="1">
    <citation type="journal article" date="2012" name="Genet. Mol. Biol.">
        <title>Analysis of 16S rRNA and mxaF genes revealing insights into Methylobacterium niche-specific plant association.</title>
        <authorList>
            <person name="Dourado M.N."/>
            <person name="Andreote F.D."/>
            <person name="Dini-Andreote F."/>
            <person name="Conti R."/>
            <person name="Araujo J.M."/>
            <person name="Araujo W.L."/>
        </authorList>
    </citation>
    <scope>NUCLEOTIDE SEQUENCE [LARGE SCALE GENOMIC DNA]</scope>
    <source>
        <strain evidence="2 3">SR1.6/6</strain>
    </source>
</reference>
<evidence type="ECO:0000256" key="1">
    <source>
        <dbReference type="SAM" id="SignalP"/>
    </source>
</evidence>
<sequence>MLNSKLSRRNLVAMGSVSMITSVMATPEGPPILSNPVEVDGEWHAPKRSAALVIGRMREACTSGYRISSDRQPRKICVENRPSGPPAVWLHQDRPDTAKIFVDVGERAWSQLAYQFGHEFGHVMCNSWSSDAKPSAPCQWVEEMIVESFSLRGLSLLAAAWKDAPPFPGDSAYGREIERYRDAAVAQYNGLASSQGLTETKMWFKHNRQAVEDFVGLSEYAKAGVTVLLPAMMKNPVYLEDLGALNRWLERAALPLPEYLDRWSASCRDVGSAGHLPKFIRRLFI</sequence>
<proteinExistence type="predicted"/>
<evidence type="ECO:0008006" key="4">
    <source>
        <dbReference type="Google" id="ProtNLM"/>
    </source>
</evidence>
<accession>A0A6B9FT20</accession>